<dbReference type="OrthoDB" id="10263226at2759"/>
<dbReference type="InterPro" id="IPR038973">
    <property type="entry name" value="MutL/Mlh/Pms-like"/>
</dbReference>
<dbReference type="PROSITE" id="PS00058">
    <property type="entry name" value="DNA_MISMATCH_REPAIR_1"/>
    <property type="match status" value="1"/>
</dbReference>
<dbReference type="GO" id="GO:0016887">
    <property type="term" value="F:ATP hydrolysis activity"/>
    <property type="evidence" value="ECO:0007669"/>
    <property type="project" value="InterPro"/>
</dbReference>
<dbReference type="Gene3D" id="3.30.230.10">
    <property type="match status" value="1"/>
</dbReference>
<evidence type="ECO:0000313" key="5">
    <source>
        <dbReference type="Proteomes" id="UP000192639"/>
    </source>
</evidence>
<dbReference type="GO" id="GO:0005524">
    <property type="term" value="F:ATP binding"/>
    <property type="evidence" value="ECO:0007669"/>
    <property type="project" value="InterPro"/>
</dbReference>
<dbReference type="GO" id="GO:0032300">
    <property type="term" value="C:mismatch repair complex"/>
    <property type="evidence" value="ECO:0007669"/>
    <property type="project" value="InterPro"/>
</dbReference>
<dbReference type="PANTHER" id="PTHR10073:SF52">
    <property type="entry name" value="MISMATCH REPAIR ENDONUCLEASE PMS2"/>
    <property type="match status" value="1"/>
</dbReference>
<dbReference type="SUPFAM" id="SSF55874">
    <property type="entry name" value="ATPase domain of HSP90 chaperone/DNA topoisomerase II/histidine kinase"/>
    <property type="match status" value="1"/>
</dbReference>
<feature type="domain" description="DNA mismatch repair protein S5" evidence="3">
    <location>
        <begin position="198"/>
        <end position="300"/>
    </location>
</feature>
<dbReference type="Proteomes" id="UP000192639">
    <property type="component" value="Unassembled WGS sequence"/>
</dbReference>
<name>A0A1Y1S8Z2_9MICR</name>
<organism evidence="4 5">
    <name type="scientific">Enterospora canceri</name>
    <dbReference type="NCBI Taxonomy" id="1081671"/>
    <lineage>
        <taxon>Eukaryota</taxon>
        <taxon>Fungi</taxon>
        <taxon>Fungi incertae sedis</taxon>
        <taxon>Microsporidia</taxon>
        <taxon>Enterocytozoonidae</taxon>
        <taxon>Enterospora</taxon>
    </lineage>
</organism>
<evidence type="ECO:0000313" key="4">
    <source>
        <dbReference type="EMBL" id="ORD94935.1"/>
    </source>
</evidence>
<dbReference type="EMBL" id="LWDP01000006">
    <property type="protein sequence ID" value="ORD94935.1"/>
    <property type="molecule type" value="Genomic_DNA"/>
</dbReference>
<evidence type="ECO:0000256" key="1">
    <source>
        <dbReference type="ARBA" id="ARBA00006082"/>
    </source>
</evidence>
<dbReference type="InterPro" id="IPR013507">
    <property type="entry name" value="DNA_mismatch_S5_2-like"/>
</dbReference>
<dbReference type="InterPro" id="IPR020568">
    <property type="entry name" value="Ribosomal_Su5_D2-typ_SF"/>
</dbReference>
<sequence>MNRIVRLDSKIVRQISAGEVVTSLFSVAKELIENALDAGGTEIMVRVEGTGMVVEDNGTGIGEDDFDRVCMAHNTSKYTDRILLEQEYGSFGFRGEALYSINQVGEVEVTTRAIGVDVGYRLSYRNGELVEKSKVAVKREGTRIGVMGIFSNNYIRKNEYYRGDRIRSRELGRIVDLVEAYNINYSGRIRMKLVDGDTGREYGEEVGIGNRVLDVDEEGLRIVVGNGKGRFHLLINNRLVEDKVLRKMICGRIGRNRFVFISTKVEKIDANIEPSKRKVLVYGREKMHQKIMKEIDKIGETKVVEESKRVGNIEQKMRKVSEKIYVDPSNRRLDEYENNKVEEVRVNKVKRVEDEATTGRKRLSLKETVYIGSDGNTTYVQLNDSLVQLNDIVVENLKEFNKIKMGEESVDYEVVGSLREFYNRFGR</sequence>
<keyword evidence="2" id="KW-0227">DNA damage</keyword>
<protein>
    <submittedName>
        <fullName evidence="4">MLH1</fullName>
    </submittedName>
</protein>
<dbReference type="VEuPathDB" id="MicrosporidiaDB:ECANGB1_1894"/>
<dbReference type="GO" id="GO:0140664">
    <property type="term" value="F:ATP-dependent DNA damage sensor activity"/>
    <property type="evidence" value="ECO:0007669"/>
    <property type="project" value="InterPro"/>
</dbReference>
<dbReference type="InterPro" id="IPR014762">
    <property type="entry name" value="DNA_mismatch_repair_CS"/>
</dbReference>
<evidence type="ECO:0000259" key="3">
    <source>
        <dbReference type="SMART" id="SM01340"/>
    </source>
</evidence>
<dbReference type="InterPro" id="IPR014721">
    <property type="entry name" value="Ribsml_uS5_D2-typ_fold_subgr"/>
</dbReference>
<dbReference type="Pfam" id="PF01119">
    <property type="entry name" value="DNA_mis_repair"/>
    <property type="match status" value="1"/>
</dbReference>
<dbReference type="Pfam" id="PF13589">
    <property type="entry name" value="HATPase_c_3"/>
    <property type="match status" value="1"/>
</dbReference>
<dbReference type="PANTHER" id="PTHR10073">
    <property type="entry name" value="DNA MISMATCH REPAIR PROTEIN MLH, PMS, MUTL"/>
    <property type="match status" value="1"/>
</dbReference>
<dbReference type="AlphaFoldDB" id="A0A1Y1S8Z2"/>
<dbReference type="GO" id="GO:0006298">
    <property type="term" value="P:mismatch repair"/>
    <property type="evidence" value="ECO:0007669"/>
    <property type="project" value="InterPro"/>
</dbReference>
<evidence type="ECO:0000256" key="2">
    <source>
        <dbReference type="ARBA" id="ARBA00022763"/>
    </source>
</evidence>
<reference evidence="4 5" key="1">
    <citation type="journal article" date="2017" name="Environ. Microbiol.">
        <title>Decay of the glycolytic pathway and adaptation to intranuclear parasitism within Enterocytozoonidae microsporidia.</title>
        <authorList>
            <person name="Wiredu Boakye D."/>
            <person name="Jaroenlak P."/>
            <person name="Prachumwat A."/>
            <person name="Williams T.A."/>
            <person name="Bateman K.S."/>
            <person name="Itsathitphaisarn O."/>
            <person name="Sritunyalucksana K."/>
            <person name="Paszkiewicz K.H."/>
            <person name="Moore K.A."/>
            <person name="Stentiford G.D."/>
            <person name="Williams B.A."/>
        </authorList>
    </citation>
    <scope>NUCLEOTIDE SEQUENCE [LARGE SCALE GENOMIC DNA]</scope>
    <source>
        <strain evidence="4 5">GB1</strain>
    </source>
</reference>
<comment type="caution">
    <text evidence="4">The sequence shown here is derived from an EMBL/GenBank/DDBJ whole genome shotgun (WGS) entry which is preliminary data.</text>
</comment>
<gene>
    <name evidence="4" type="primary">MLH1</name>
    <name evidence="4" type="ORF">ECANGB1_1894</name>
</gene>
<dbReference type="InterPro" id="IPR036890">
    <property type="entry name" value="HATPase_C_sf"/>
</dbReference>
<accession>A0A1Y1S8Z2</accession>
<dbReference type="GO" id="GO:0030983">
    <property type="term" value="F:mismatched DNA binding"/>
    <property type="evidence" value="ECO:0007669"/>
    <property type="project" value="InterPro"/>
</dbReference>
<comment type="similarity">
    <text evidence="1">Belongs to the DNA mismatch repair MutL/HexB family.</text>
</comment>
<proteinExistence type="inferred from homology"/>
<dbReference type="SUPFAM" id="SSF54211">
    <property type="entry name" value="Ribosomal protein S5 domain 2-like"/>
    <property type="match status" value="1"/>
</dbReference>
<dbReference type="SMART" id="SM01340">
    <property type="entry name" value="DNA_mis_repair"/>
    <property type="match status" value="1"/>
</dbReference>
<keyword evidence="5" id="KW-1185">Reference proteome</keyword>
<dbReference type="Gene3D" id="3.30.565.10">
    <property type="entry name" value="Histidine kinase-like ATPase, C-terminal domain"/>
    <property type="match status" value="1"/>
</dbReference>